<proteinExistence type="predicted"/>
<protein>
    <submittedName>
        <fullName evidence="2">Uncharacterized protein</fullName>
    </submittedName>
</protein>
<gene>
    <name evidence="2" type="ORF">FJAP1339_LOCUS9556</name>
</gene>
<evidence type="ECO:0000256" key="1">
    <source>
        <dbReference type="SAM" id="MobiDB-lite"/>
    </source>
</evidence>
<accession>A0A7S2XZ66</accession>
<sequence length="151" mass="17545">MPEVLHFPSRSEDQDGSQEKGDNARFFFSVHLPPRLDGVISEQEFAEIIKAVNNDVKNAIATIPLWLWLCPCLLCFKKMQKRHTSQAICQAMDEVLRHKEQRHFAGSSEKLRMKRIQRSNFEGNKVQVIMFSWESRDECMKRAALEIEPLA</sequence>
<feature type="compositionally biased region" description="Basic and acidic residues" evidence="1">
    <location>
        <begin position="9"/>
        <end position="20"/>
    </location>
</feature>
<reference evidence="2" key="1">
    <citation type="submission" date="2021-01" db="EMBL/GenBank/DDBJ databases">
        <authorList>
            <person name="Corre E."/>
            <person name="Pelletier E."/>
            <person name="Niang G."/>
            <person name="Scheremetjew M."/>
            <person name="Finn R."/>
            <person name="Kale V."/>
            <person name="Holt S."/>
            <person name="Cochrane G."/>
            <person name="Meng A."/>
            <person name="Brown T."/>
            <person name="Cohen L."/>
        </authorList>
    </citation>
    <scope>NUCLEOTIDE SEQUENCE</scope>
    <source>
        <strain evidence="2">CCMP1661</strain>
    </source>
</reference>
<feature type="region of interest" description="Disordered" evidence="1">
    <location>
        <begin position="1"/>
        <end position="20"/>
    </location>
</feature>
<dbReference type="EMBL" id="HBHR01018851">
    <property type="protein sequence ID" value="CAD9870262.1"/>
    <property type="molecule type" value="Transcribed_RNA"/>
</dbReference>
<organism evidence="2">
    <name type="scientific">Fibrocapsa japonica</name>
    <dbReference type="NCBI Taxonomy" id="94617"/>
    <lineage>
        <taxon>Eukaryota</taxon>
        <taxon>Sar</taxon>
        <taxon>Stramenopiles</taxon>
        <taxon>Ochrophyta</taxon>
        <taxon>Raphidophyceae</taxon>
        <taxon>Chattonellales</taxon>
        <taxon>Chattonellaceae</taxon>
        <taxon>Fibrocapsa</taxon>
    </lineage>
</organism>
<dbReference type="AlphaFoldDB" id="A0A7S2XZ66"/>
<name>A0A7S2XZ66_9STRA</name>
<evidence type="ECO:0000313" key="2">
    <source>
        <dbReference type="EMBL" id="CAD9870262.1"/>
    </source>
</evidence>